<dbReference type="SMART" id="SM00317">
    <property type="entry name" value="SET"/>
    <property type="match status" value="1"/>
</dbReference>
<dbReference type="GO" id="GO:0005737">
    <property type="term" value="C:cytoplasm"/>
    <property type="evidence" value="ECO:0007669"/>
    <property type="project" value="UniProtKB-SubCell"/>
</dbReference>
<dbReference type="PROSITE" id="PS00028">
    <property type="entry name" value="ZINC_FINGER_C2H2_1"/>
    <property type="match status" value="1"/>
</dbReference>
<dbReference type="CDD" id="cd10521">
    <property type="entry name" value="SET_SMYD5"/>
    <property type="match status" value="1"/>
</dbReference>
<evidence type="ECO:0000256" key="16">
    <source>
        <dbReference type="ARBA" id="ARBA00049789"/>
    </source>
</evidence>
<keyword evidence="3" id="KW-0963">Cytoplasm</keyword>
<evidence type="ECO:0000256" key="7">
    <source>
        <dbReference type="ARBA" id="ARBA00022723"/>
    </source>
</evidence>
<dbReference type="Pfam" id="PF00856">
    <property type="entry name" value="SET"/>
    <property type="match status" value="1"/>
</dbReference>
<dbReference type="PANTHER" id="PTHR46402:SF2">
    <property type="entry name" value="HISTONE-LYSINE N-TRIMETHYLTRANSFERASE SMYD5"/>
    <property type="match status" value="1"/>
</dbReference>
<sequence>STLNKNIITPKILYCEIFLGQLLTVTSTNYYLTAVNQITMSSNDFQIRLVNNEKGKGLFAIHSFKDGDTILEEKPIICCQFSWNLEYGYLACDNCLKPLETAEENVRRLTGNSTIILPHPECCETKKDSITECLECGTKYCSIECQNDAYLRYHSTICLHSKEKDEFHPLVQLNETWKQMHYPPESATVMLLVKMVALVNQASDKEEVLSTFSQFCHRTVNDTHEIAHKLLGEKFIGQIDVLRQMMQKAVNTEFTEHWFTPEGFKSLLALVGTNGQGIGTSAFSRWVKNVFALELPRDERIQVDKLIEQIYDDMEEAVAFFLNNEGSGLYVLQSSINHSCVPNAVVEFPYSNNILVLKAIRDIHPEEEICISYLDECCLERSRHSRQKALSSLYLFHCYCNKCLSQADDLDLTSEDELDDNDMSS</sequence>
<keyword evidence="9" id="KW-0862">Zinc</keyword>
<evidence type="ECO:0000256" key="9">
    <source>
        <dbReference type="ARBA" id="ARBA00022833"/>
    </source>
</evidence>
<evidence type="ECO:0000256" key="12">
    <source>
        <dbReference type="ARBA" id="ARBA00047545"/>
    </source>
</evidence>
<dbReference type="InterPro" id="IPR001214">
    <property type="entry name" value="SET_dom"/>
</dbReference>
<dbReference type="SUPFAM" id="SSF82199">
    <property type="entry name" value="SET domain"/>
    <property type="match status" value="1"/>
</dbReference>
<comment type="caution">
    <text evidence="19">The sequence shown here is derived from an EMBL/GenBank/DDBJ whole genome shotgun (WGS) entry which is preliminary data.</text>
</comment>
<feature type="domain" description="SET" evidence="18">
    <location>
        <begin position="43"/>
        <end position="374"/>
    </location>
</feature>
<evidence type="ECO:0000313" key="19">
    <source>
        <dbReference type="EMBL" id="KAF3421824.1"/>
    </source>
</evidence>
<organism evidence="19 20">
    <name type="scientific">Frieseomelitta varia</name>
    <dbReference type="NCBI Taxonomy" id="561572"/>
    <lineage>
        <taxon>Eukaryota</taxon>
        <taxon>Metazoa</taxon>
        <taxon>Ecdysozoa</taxon>
        <taxon>Arthropoda</taxon>
        <taxon>Hexapoda</taxon>
        <taxon>Insecta</taxon>
        <taxon>Pterygota</taxon>
        <taxon>Neoptera</taxon>
        <taxon>Endopterygota</taxon>
        <taxon>Hymenoptera</taxon>
        <taxon>Apocrita</taxon>
        <taxon>Aculeata</taxon>
        <taxon>Apoidea</taxon>
        <taxon>Anthophila</taxon>
        <taxon>Apidae</taxon>
        <taxon>Frieseomelitta</taxon>
    </lineage>
</organism>
<dbReference type="InterPro" id="IPR044422">
    <property type="entry name" value="SMYD5_SET"/>
</dbReference>
<evidence type="ECO:0000256" key="5">
    <source>
        <dbReference type="ARBA" id="ARBA00022679"/>
    </source>
</evidence>
<dbReference type="EMBL" id="WNWW01000816">
    <property type="protein sequence ID" value="KAF3421824.1"/>
    <property type="molecule type" value="Genomic_DNA"/>
</dbReference>
<evidence type="ECO:0000256" key="3">
    <source>
        <dbReference type="ARBA" id="ARBA00022490"/>
    </source>
</evidence>
<keyword evidence="4" id="KW-0489">Methyltransferase</keyword>
<dbReference type="Gene3D" id="1.10.220.160">
    <property type="match status" value="1"/>
</dbReference>
<dbReference type="PROSITE" id="PS50280">
    <property type="entry name" value="SET"/>
    <property type="match status" value="1"/>
</dbReference>
<dbReference type="InterPro" id="IPR013087">
    <property type="entry name" value="Znf_C2H2_type"/>
</dbReference>
<dbReference type="EC" id="2.1.1.372" evidence="10"/>
<dbReference type="Gene3D" id="2.170.270.10">
    <property type="entry name" value="SET domain"/>
    <property type="match status" value="2"/>
</dbReference>
<dbReference type="GO" id="GO:0045814">
    <property type="term" value="P:negative regulation of gene expression, epigenetic"/>
    <property type="evidence" value="ECO:0007669"/>
    <property type="project" value="TreeGrafter"/>
</dbReference>
<dbReference type="GO" id="GO:0140943">
    <property type="term" value="F:histone H4K20 trimethyltransferase activity"/>
    <property type="evidence" value="ECO:0007669"/>
    <property type="project" value="UniProtKB-EC"/>
</dbReference>
<evidence type="ECO:0000256" key="11">
    <source>
        <dbReference type="ARBA" id="ARBA00033038"/>
    </source>
</evidence>
<evidence type="ECO:0000256" key="17">
    <source>
        <dbReference type="ARBA" id="ARBA00049806"/>
    </source>
</evidence>
<evidence type="ECO:0000313" key="20">
    <source>
        <dbReference type="Proteomes" id="UP000655588"/>
    </source>
</evidence>
<comment type="catalytic activity">
    <reaction evidence="12">
        <text>L-lysyl(36)-[histone H3] + 3 S-adenosyl-L-methionine = N(6),N(6),N(6)-trimethyl-L-lysyl(36)-[histone H3] + 3 S-adenosyl-L-homocysteine + 3 H(+)</text>
        <dbReference type="Rhea" id="RHEA:60324"/>
        <dbReference type="Rhea" id="RHEA-COMP:9785"/>
        <dbReference type="Rhea" id="RHEA-COMP:15536"/>
        <dbReference type="ChEBI" id="CHEBI:15378"/>
        <dbReference type="ChEBI" id="CHEBI:29969"/>
        <dbReference type="ChEBI" id="CHEBI:57856"/>
        <dbReference type="ChEBI" id="CHEBI:59789"/>
        <dbReference type="ChEBI" id="CHEBI:61961"/>
        <dbReference type="EC" id="2.1.1.359"/>
    </reaction>
</comment>
<evidence type="ECO:0000256" key="2">
    <source>
        <dbReference type="ARBA" id="ARBA00012178"/>
    </source>
</evidence>
<evidence type="ECO:0000256" key="10">
    <source>
        <dbReference type="ARBA" id="ARBA00024057"/>
    </source>
</evidence>
<dbReference type="Proteomes" id="UP000655588">
    <property type="component" value="Unassembled WGS sequence"/>
</dbReference>
<evidence type="ECO:0000256" key="14">
    <source>
        <dbReference type="ARBA" id="ARBA00049497"/>
    </source>
</evidence>
<comment type="catalytic activity">
    <reaction evidence="14">
        <text>L-lysyl-[protein] + 3 S-adenosyl-L-methionine = N(6),N(6),N(6)-trimethyl-L-lysyl-[protein] + 3 S-adenosyl-L-homocysteine + 3 H(+)</text>
        <dbReference type="Rhea" id="RHEA:54192"/>
        <dbReference type="Rhea" id="RHEA-COMP:9752"/>
        <dbReference type="Rhea" id="RHEA-COMP:13826"/>
        <dbReference type="ChEBI" id="CHEBI:15378"/>
        <dbReference type="ChEBI" id="CHEBI:29969"/>
        <dbReference type="ChEBI" id="CHEBI:57856"/>
        <dbReference type="ChEBI" id="CHEBI:59789"/>
        <dbReference type="ChEBI" id="CHEBI:61961"/>
    </reaction>
    <physiologicalReaction direction="left-to-right" evidence="14">
        <dbReference type="Rhea" id="RHEA:54193"/>
    </physiologicalReaction>
</comment>
<dbReference type="GO" id="GO:0140955">
    <property type="term" value="F:histone H3K36 trimethyltransferase activity"/>
    <property type="evidence" value="ECO:0007669"/>
    <property type="project" value="UniProtKB-EC"/>
</dbReference>
<gene>
    <name evidence="19" type="ORF">E2986_08691</name>
</gene>
<evidence type="ECO:0000256" key="4">
    <source>
        <dbReference type="ARBA" id="ARBA00022603"/>
    </source>
</evidence>
<keyword evidence="7" id="KW-0479">Metal-binding</keyword>
<evidence type="ECO:0000259" key="18">
    <source>
        <dbReference type="PROSITE" id="PS50280"/>
    </source>
</evidence>
<evidence type="ECO:0000256" key="15">
    <source>
        <dbReference type="ARBA" id="ARBA00049768"/>
    </source>
</evidence>
<keyword evidence="5" id="KW-0808">Transferase</keyword>
<dbReference type="AlphaFoldDB" id="A0A833REB3"/>
<feature type="non-terminal residue" evidence="19">
    <location>
        <position position="425"/>
    </location>
</feature>
<dbReference type="GO" id="GO:0008270">
    <property type="term" value="F:zinc ion binding"/>
    <property type="evidence" value="ECO:0007669"/>
    <property type="project" value="UniProtKB-KW"/>
</dbReference>
<keyword evidence="20" id="KW-1185">Reference proteome</keyword>
<dbReference type="EC" id="2.1.1.359" evidence="2"/>
<reference evidence="19" key="1">
    <citation type="submission" date="2019-11" db="EMBL/GenBank/DDBJ databases">
        <title>The nuclear and mitochondrial genomes of Frieseomelitta varia - a highly eusocial stingless bee (Meliponini) with a permanently sterile worker caste.</title>
        <authorList>
            <person name="Freitas F.C.P."/>
            <person name="Lourenco A.P."/>
            <person name="Nunes F.M.F."/>
            <person name="Paschoal A.R."/>
            <person name="Abreu F.C.P."/>
            <person name="Barbin F.O."/>
            <person name="Bataglia L."/>
            <person name="Cardoso-Junior C.A.M."/>
            <person name="Cervoni M.S."/>
            <person name="Silva S.R."/>
            <person name="Dalarmi F."/>
            <person name="Del Lama M.A."/>
            <person name="Depintor T.S."/>
            <person name="Ferreira K.M."/>
            <person name="Goria P.S."/>
            <person name="Jaskot M.C."/>
            <person name="Lago D.C."/>
            <person name="Luna-Lucena D."/>
            <person name="Moda L.M."/>
            <person name="Nascimento L."/>
            <person name="Pedrino M."/>
            <person name="Rabico F.O."/>
            <person name="Sanches F.C."/>
            <person name="Santos D.E."/>
            <person name="Santos C.G."/>
            <person name="Vieira J."/>
            <person name="Lopes T.F."/>
            <person name="Barchuk A.R."/>
            <person name="Hartfelder K."/>
            <person name="Simoes Z.L.P."/>
            <person name="Bitondi M.M.G."/>
            <person name="Pinheiro D.G."/>
        </authorList>
    </citation>
    <scope>NUCLEOTIDE SEQUENCE</scope>
    <source>
        <strain evidence="19">USP_RPSP 00005682</strain>
        <tissue evidence="19">Whole individual</tissue>
    </source>
</reference>
<comment type="subcellular location">
    <subcellularLocation>
        <location evidence="1">Cytoplasm</location>
    </subcellularLocation>
</comment>
<evidence type="ECO:0000256" key="1">
    <source>
        <dbReference type="ARBA" id="ARBA00004496"/>
    </source>
</evidence>
<dbReference type="GO" id="GO:0032259">
    <property type="term" value="P:methylation"/>
    <property type="evidence" value="ECO:0007669"/>
    <property type="project" value="UniProtKB-KW"/>
</dbReference>
<dbReference type="Gene3D" id="6.10.140.2220">
    <property type="match status" value="1"/>
</dbReference>
<dbReference type="PANTHER" id="PTHR46402">
    <property type="entry name" value="SET AND MYND DOMAIN-CONTAINING PROTEIN 5"/>
    <property type="match status" value="1"/>
</dbReference>
<protein>
    <recommendedName>
        <fullName evidence="15">Protein-lysine N-trimethyltransferase SMYD5</fullName>
        <ecNumber evidence="2">2.1.1.359</ecNumber>
        <ecNumber evidence="10">2.1.1.372</ecNumber>
    </recommendedName>
    <alternativeName>
        <fullName evidence="11">SET and MYND domain-containing protein 5</fullName>
    </alternativeName>
    <alternativeName>
        <fullName evidence="16">[histone H3]-lysine20 N-trimethyltransferase SMYD5</fullName>
    </alternativeName>
    <alternativeName>
        <fullName evidence="17">[histone H4]-lysine36 N-trimethyltransferase SMYD5</fullName>
    </alternativeName>
</protein>
<keyword evidence="6" id="KW-0949">S-adenosyl-L-methionine</keyword>
<evidence type="ECO:0000256" key="6">
    <source>
        <dbReference type="ARBA" id="ARBA00022691"/>
    </source>
</evidence>
<evidence type="ECO:0000256" key="8">
    <source>
        <dbReference type="ARBA" id="ARBA00022771"/>
    </source>
</evidence>
<proteinExistence type="predicted"/>
<comment type="catalytic activity">
    <reaction evidence="13">
        <text>L-lysyl(20)-[histone H4] + 3 S-adenosyl-L-methionine = N(6),N(6),N(6)-trimethyl-L-lysyl(20)-[histone H4] + 3 S-adenosyl-L-homocysteine + 3 H(+)</text>
        <dbReference type="Rhea" id="RHEA:64456"/>
        <dbReference type="Rhea" id="RHEA-COMP:15554"/>
        <dbReference type="Rhea" id="RHEA-COMP:15998"/>
        <dbReference type="ChEBI" id="CHEBI:15378"/>
        <dbReference type="ChEBI" id="CHEBI:29969"/>
        <dbReference type="ChEBI" id="CHEBI:57856"/>
        <dbReference type="ChEBI" id="CHEBI:59789"/>
        <dbReference type="ChEBI" id="CHEBI:61961"/>
        <dbReference type="EC" id="2.1.1.372"/>
    </reaction>
</comment>
<evidence type="ECO:0000256" key="13">
    <source>
        <dbReference type="ARBA" id="ARBA00048081"/>
    </source>
</evidence>
<keyword evidence="8" id="KW-0863">Zinc-finger</keyword>
<accession>A0A833REB3</accession>
<dbReference type="InterPro" id="IPR046341">
    <property type="entry name" value="SET_dom_sf"/>
</dbReference>
<name>A0A833REB3_9HYME</name>